<feature type="domain" description="Transposase putative helix-turn-helix" evidence="1">
    <location>
        <begin position="10"/>
        <end position="38"/>
    </location>
</feature>
<evidence type="ECO:0000313" key="3">
    <source>
        <dbReference type="Proteomes" id="UP000430564"/>
    </source>
</evidence>
<accession>A0A6I1ELS3</accession>
<comment type="caution">
    <text evidence="2">The sequence shown here is derived from an EMBL/GenBank/DDBJ whole genome shotgun (WGS) entry which is preliminary data.</text>
</comment>
<evidence type="ECO:0000313" key="2">
    <source>
        <dbReference type="EMBL" id="KAB7654455.1"/>
    </source>
</evidence>
<protein>
    <submittedName>
        <fullName evidence="2">Helix-turn-helix domain-containing protein</fullName>
    </submittedName>
</protein>
<dbReference type="InterPro" id="IPR021027">
    <property type="entry name" value="Transposase_put_HTH"/>
</dbReference>
<dbReference type="AlphaFoldDB" id="A0A6I1ELS3"/>
<reference evidence="2 3" key="1">
    <citation type="submission" date="2019-10" db="EMBL/GenBank/DDBJ databases">
        <title>Genome diversity of Sutterella seckii.</title>
        <authorList>
            <person name="Chaplin A.V."/>
            <person name="Sokolova S.R."/>
            <person name="Mosin K.A."/>
            <person name="Ivanova E.L."/>
            <person name="Kochetkova T.O."/>
            <person name="Goltsov A.Y."/>
            <person name="Trofimov D.Y."/>
            <person name="Efimov B.A."/>
        </authorList>
    </citation>
    <scope>NUCLEOTIDE SEQUENCE [LARGE SCALE GENOMIC DNA]</scope>
    <source>
        <strain evidence="2 3">ASD393</strain>
    </source>
</reference>
<evidence type="ECO:0000259" key="1">
    <source>
        <dbReference type="Pfam" id="PF12323"/>
    </source>
</evidence>
<name>A0A6I1ELS3_9BURK</name>
<organism evidence="2 3">
    <name type="scientific">Sutterella seckii</name>
    <dbReference type="NCBI Taxonomy" id="1944635"/>
    <lineage>
        <taxon>Bacteria</taxon>
        <taxon>Pseudomonadati</taxon>
        <taxon>Pseudomonadota</taxon>
        <taxon>Betaproteobacteria</taxon>
        <taxon>Burkholderiales</taxon>
        <taxon>Sutterellaceae</taxon>
        <taxon>Sutterella</taxon>
    </lineage>
</organism>
<dbReference type="OrthoDB" id="9157059at2"/>
<gene>
    <name evidence="2" type="ORF">GBM95_10260</name>
</gene>
<dbReference type="Proteomes" id="UP000430564">
    <property type="component" value="Unassembled WGS sequence"/>
</dbReference>
<sequence length="67" mass="7697">MGISLTATCSRAAKFRIYPTAAQEAFLWAQWGAVRKCWIMAPFLKKHYYRTRGVSLDLIHEIKPLIA</sequence>
<dbReference type="EMBL" id="WEHX01000101">
    <property type="protein sequence ID" value="KAB7654455.1"/>
    <property type="molecule type" value="Genomic_DNA"/>
</dbReference>
<proteinExistence type="predicted"/>
<dbReference type="Pfam" id="PF12323">
    <property type="entry name" value="HTH_OrfB_IS605"/>
    <property type="match status" value="1"/>
</dbReference>